<evidence type="ECO:0000256" key="1">
    <source>
        <dbReference type="SAM" id="MobiDB-lite"/>
    </source>
</evidence>
<feature type="compositionally biased region" description="Polar residues" evidence="1">
    <location>
        <begin position="264"/>
        <end position="276"/>
    </location>
</feature>
<accession>A0A4P9WL86</accession>
<feature type="compositionally biased region" description="Low complexity" evidence="1">
    <location>
        <begin position="247"/>
        <end position="257"/>
    </location>
</feature>
<evidence type="ECO:0000313" key="3">
    <source>
        <dbReference type="Proteomes" id="UP000269721"/>
    </source>
</evidence>
<feature type="compositionally biased region" description="Basic and acidic residues" evidence="1">
    <location>
        <begin position="311"/>
        <end position="327"/>
    </location>
</feature>
<proteinExistence type="predicted"/>
<protein>
    <submittedName>
        <fullName evidence="2">Uncharacterized protein</fullName>
    </submittedName>
</protein>
<dbReference type="EMBL" id="KZ994168">
    <property type="protein sequence ID" value="RKO93624.1"/>
    <property type="molecule type" value="Genomic_DNA"/>
</dbReference>
<dbReference type="Proteomes" id="UP000269721">
    <property type="component" value="Unassembled WGS sequence"/>
</dbReference>
<keyword evidence="3" id="KW-1185">Reference proteome</keyword>
<name>A0A4P9WL86_9FUNG</name>
<feature type="compositionally biased region" description="Basic and acidic residues" evidence="1">
    <location>
        <begin position="293"/>
        <end position="302"/>
    </location>
</feature>
<feature type="compositionally biased region" description="Low complexity" evidence="1">
    <location>
        <begin position="220"/>
        <end position="239"/>
    </location>
</feature>
<evidence type="ECO:0000313" key="2">
    <source>
        <dbReference type="EMBL" id="RKO93624.1"/>
    </source>
</evidence>
<feature type="region of interest" description="Disordered" evidence="1">
    <location>
        <begin position="352"/>
        <end position="375"/>
    </location>
</feature>
<sequence length="375" mass="41179">MQPGSLSTEPPAPSSNRSTSSATMINRKDTHIYSFINRIINVAATIVPKGFNTISSWVNMGIITRLDDGTDMSITRKANTTTLITINTKSSLNLKRDHPVNQLPPIQPCYQQHQATLLRATLPPQPTLAPDPLTEAATIKSTATINIAYVTRMNLNIVTIITKINTLDDATTKSSMNLEVNNDQGISQRIELKPKVSLRMSAVDHPVVQRNLANILFINRTTRPPTRSATGTTRSSPAPSSTPPSTPTTSRSTGRSPVQPGSAAGTSTPPVDDQVQQRLAHPHVLNRQKRLDDRVQRHHDQPQHQPADHQQQQDEPRPSTDRTDESITGKSITLYSIDMMTNKVTPVAWISNRARHPPDPSPRTSTSTAWTPAKP</sequence>
<gene>
    <name evidence="2" type="ORF">BDK51DRAFT_44311</name>
</gene>
<feature type="region of interest" description="Disordered" evidence="1">
    <location>
        <begin position="293"/>
        <end position="331"/>
    </location>
</feature>
<feature type="region of interest" description="Disordered" evidence="1">
    <location>
        <begin position="219"/>
        <end position="276"/>
    </location>
</feature>
<feature type="region of interest" description="Disordered" evidence="1">
    <location>
        <begin position="1"/>
        <end position="23"/>
    </location>
</feature>
<reference evidence="3" key="1">
    <citation type="journal article" date="2018" name="Nat. Microbiol.">
        <title>Leveraging single-cell genomics to expand the fungal tree of life.</title>
        <authorList>
            <person name="Ahrendt S.R."/>
            <person name="Quandt C.A."/>
            <person name="Ciobanu D."/>
            <person name="Clum A."/>
            <person name="Salamov A."/>
            <person name="Andreopoulos B."/>
            <person name="Cheng J.F."/>
            <person name="Woyke T."/>
            <person name="Pelin A."/>
            <person name="Henrissat B."/>
            <person name="Reynolds N.K."/>
            <person name="Benny G.L."/>
            <person name="Smith M.E."/>
            <person name="James T.Y."/>
            <person name="Grigoriev I.V."/>
        </authorList>
    </citation>
    <scope>NUCLEOTIDE SEQUENCE [LARGE SCALE GENOMIC DNA]</scope>
</reference>
<dbReference type="AlphaFoldDB" id="A0A4P9WL86"/>
<organism evidence="2 3">
    <name type="scientific">Blyttiomyces helicus</name>
    <dbReference type="NCBI Taxonomy" id="388810"/>
    <lineage>
        <taxon>Eukaryota</taxon>
        <taxon>Fungi</taxon>
        <taxon>Fungi incertae sedis</taxon>
        <taxon>Chytridiomycota</taxon>
        <taxon>Chytridiomycota incertae sedis</taxon>
        <taxon>Chytridiomycetes</taxon>
        <taxon>Chytridiomycetes incertae sedis</taxon>
        <taxon>Blyttiomyces</taxon>
    </lineage>
</organism>